<evidence type="ECO:0000256" key="1">
    <source>
        <dbReference type="SAM" id="MobiDB-lite"/>
    </source>
</evidence>
<feature type="compositionally biased region" description="Basic and acidic residues" evidence="1">
    <location>
        <begin position="98"/>
        <end position="113"/>
    </location>
</feature>
<proteinExistence type="predicted"/>
<accession>A0ABN9PMX7</accession>
<feature type="compositionally biased region" description="Basic and acidic residues" evidence="1">
    <location>
        <begin position="33"/>
        <end position="50"/>
    </location>
</feature>
<reference evidence="2" key="1">
    <citation type="submission" date="2023-10" db="EMBL/GenBank/DDBJ databases">
        <authorList>
            <person name="Chen Y."/>
            <person name="Shah S."/>
            <person name="Dougan E. K."/>
            <person name="Thang M."/>
            <person name="Chan C."/>
        </authorList>
    </citation>
    <scope>NUCLEOTIDE SEQUENCE [LARGE SCALE GENOMIC DNA]</scope>
</reference>
<feature type="compositionally biased region" description="Low complexity" evidence="1">
    <location>
        <begin position="57"/>
        <end position="75"/>
    </location>
</feature>
<feature type="region of interest" description="Disordered" evidence="1">
    <location>
        <begin position="1"/>
        <end position="154"/>
    </location>
</feature>
<comment type="caution">
    <text evidence="2">The sequence shown here is derived from an EMBL/GenBank/DDBJ whole genome shotgun (WGS) entry which is preliminary data.</text>
</comment>
<name>A0ABN9PMX7_9DINO</name>
<sequence length="198" mass="22617">MSTETAQQLVQEMLIAMRSHDEKPDDHQEGDDSADRKDSHRVWQRGDRRWWTGWSEGPADGTPSAAGATSSAIGTQTHQGSGTEAGSGDRWWETGAEWDPKGSDDRRGFDKWSRQGADPWSRAGADWSSDRWDEMVEMSGDGSPDGTMGDCADPEKWESWANYRLWRRKIQRWRRATDIARWKQGDRLFKSLDADLQR</sequence>
<evidence type="ECO:0000313" key="3">
    <source>
        <dbReference type="Proteomes" id="UP001189429"/>
    </source>
</evidence>
<organism evidence="2 3">
    <name type="scientific">Prorocentrum cordatum</name>
    <dbReference type="NCBI Taxonomy" id="2364126"/>
    <lineage>
        <taxon>Eukaryota</taxon>
        <taxon>Sar</taxon>
        <taxon>Alveolata</taxon>
        <taxon>Dinophyceae</taxon>
        <taxon>Prorocentrales</taxon>
        <taxon>Prorocentraceae</taxon>
        <taxon>Prorocentrum</taxon>
    </lineage>
</organism>
<dbReference type="EMBL" id="CAUYUJ010001091">
    <property type="protein sequence ID" value="CAK0794106.1"/>
    <property type="molecule type" value="Genomic_DNA"/>
</dbReference>
<evidence type="ECO:0000313" key="2">
    <source>
        <dbReference type="EMBL" id="CAK0794106.1"/>
    </source>
</evidence>
<feature type="compositionally biased region" description="Basic and acidic residues" evidence="1">
    <location>
        <begin position="18"/>
        <end position="27"/>
    </location>
</feature>
<feature type="compositionally biased region" description="Polar residues" evidence="1">
    <location>
        <begin position="1"/>
        <end position="10"/>
    </location>
</feature>
<gene>
    <name evidence="2" type="ORF">PCOR1329_LOCUS4195</name>
</gene>
<dbReference type="Proteomes" id="UP001189429">
    <property type="component" value="Unassembled WGS sequence"/>
</dbReference>
<keyword evidence="3" id="KW-1185">Reference proteome</keyword>
<protein>
    <submittedName>
        <fullName evidence="2">Uncharacterized protein</fullName>
    </submittedName>
</protein>